<dbReference type="EMBL" id="VAUV01000009">
    <property type="protein sequence ID" value="TLD70281.1"/>
    <property type="molecule type" value="Genomic_DNA"/>
</dbReference>
<feature type="transmembrane region" description="Helical" evidence="1">
    <location>
        <begin position="67"/>
        <end position="85"/>
    </location>
</feature>
<accession>A0A5R8KDA6</accession>
<sequence length="106" mass="12563">MKRLLTTTLHAAALSIATFFVVGATWFVHDVVQDGKRAFFFTFESEPKEGWDYWYRKQFYNNLPSDIAFYLVVIILFTLLGWLWYRFGKDLSKRRETIPTPSIDKI</sequence>
<evidence type="ECO:0000313" key="2">
    <source>
        <dbReference type="EMBL" id="TLD70281.1"/>
    </source>
</evidence>
<keyword evidence="1" id="KW-1133">Transmembrane helix</keyword>
<organism evidence="2 3">
    <name type="scientific">Phragmitibacter flavus</name>
    <dbReference type="NCBI Taxonomy" id="2576071"/>
    <lineage>
        <taxon>Bacteria</taxon>
        <taxon>Pseudomonadati</taxon>
        <taxon>Verrucomicrobiota</taxon>
        <taxon>Verrucomicrobiia</taxon>
        <taxon>Verrucomicrobiales</taxon>
        <taxon>Verrucomicrobiaceae</taxon>
        <taxon>Phragmitibacter</taxon>
    </lineage>
</organism>
<evidence type="ECO:0000256" key="1">
    <source>
        <dbReference type="SAM" id="Phobius"/>
    </source>
</evidence>
<gene>
    <name evidence="2" type="ORF">FEM03_13935</name>
</gene>
<keyword evidence="1" id="KW-0472">Membrane</keyword>
<protein>
    <submittedName>
        <fullName evidence="2">Uncharacterized protein</fullName>
    </submittedName>
</protein>
<dbReference type="AlphaFoldDB" id="A0A5R8KDA6"/>
<evidence type="ECO:0000313" key="3">
    <source>
        <dbReference type="Proteomes" id="UP000306196"/>
    </source>
</evidence>
<keyword evidence="1" id="KW-0812">Transmembrane</keyword>
<dbReference type="Proteomes" id="UP000306196">
    <property type="component" value="Unassembled WGS sequence"/>
</dbReference>
<keyword evidence="3" id="KW-1185">Reference proteome</keyword>
<name>A0A5R8KDA6_9BACT</name>
<dbReference type="RefSeq" id="WP_138086880.1">
    <property type="nucleotide sequence ID" value="NZ_VAUV01000009.1"/>
</dbReference>
<proteinExistence type="predicted"/>
<reference evidence="2 3" key="1">
    <citation type="submission" date="2019-05" db="EMBL/GenBank/DDBJ databases">
        <title>Verrucobacter flavum gen. nov., sp. nov. a new member of the family Verrucomicrobiaceae.</title>
        <authorList>
            <person name="Szuroczki S."/>
            <person name="Abbaszade G."/>
            <person name="Szabo A."/>
            <person name="Felfoldi T."/>
            <person name="Schumann P."/>
            <person name="Boka K."/>
            <person name="Keki Z."/>
            <person name="Toumi M."/>
            <person name="Toth E."/>
        </authorList>
    </citation>
    <scope>NUCLEOTIDE SEQUENCE [LARGE SCALE GENOMIC DNA]</scope>
    <source>
        <strain evidence="2 3">MG-N-17</strain>
    </source>
</reference>
<comment type="caution">
    <text evidence="2">The sequence shown here is derived from an EMBL/GenBank/DDBJ whole genome shotgun (WGS) entry which is preliminary data.</text>
</comment>